<evidence type="ECO:0000256" key="4">
    <source>
        <dbReference type="ARBA" id="ARBA00022452"/>
    </source>
</evidence>
<evidence type="ECO:0000256" key="8">
    <source>
        <dbReference type="ARBA" id="ARBA00023128"/>
    </source>
</evidence>
<keyword evidence="3" id="KW-0813">Transport</keyword>
<evidence type="ECO:0000313" key="12">
    <source>
        <dbReference type="Proteomes" id="UP000075885"/>
    </source>
</evidence>
<evidence type="ECO:0000256" key="9">
    <source>
        <dbReference type="ARBA" id="ARBA00023136"/>
    </source>
</evidence>
<reference evidence="11" key="2">
    <citation type="submission" date="2020-05" db="UniProtKB">
        <authorList>
            <consortium name="EnsemblMetazoa"/>
        </authorList>
    </citation>
    <scope>IDENTIFICATION</scope>
    <source>
        <strain evidence="11">Epiroticus2</strain>
    </source>
</reference>
<evidence type="ECO:0000256" key="3">
    <source>
        <dbReference type="ARBA" id="ARBA00022448"/>
    </source>
</evidence>
<dbReference type="InterPro" id="IPR027246">
    <property type="entry name" value="Porin_Euk/Tom40"/>
</dbReference>
<evidence type="ECO:0000313" key="11">
    <source>
        <dbReference type="EnsemblMetazoa" id="AEPI004592-PA"/>
    </source>
</evidence>
<dbReference type="VEuPathDB" id="VectorBase:AEPI004592"/>
<dbReference type="Proteomes" id="UP000075885">
    <property type="component" value="Unassembled WGS sequence"/>
</dbReference>
<dbReference type="InterPro" id="IPR037930">
    <property type="entry name" value="Tom40"/>
</dbReference>
<evidence type="ECO:0000256" key="7">
    <source>
        <dbReference type="ARBA" id="ARBA00022927"/>
    </source>
</evidence>
<comment type="subcellular location">
    <subcellularLocation>
        <location evidence="1">Mitochondrion outer membrane</location>
        <topology evidence="1">Multi-pass membrane protein</topology>
    </subcellularLocation>
</comment>
<feature type="compositionally biased region" description="Basic and acidic residues" evidence="10">
    <location>
        <begin position="1"/>
        <end position="14"/>
    </location>
</feature>
<accession>A0A182PCD7</accession>
<dbReference type="Pfam" id="PF01459">
    <property type="entry name" value="Porin_3"/>
    <property type="match status" value="1"/>
</dbReference>
<dbReference type="GO" id="GO:0008320">
    <property type="term" value="F:protein transmembrane transporter activity"/>
    <property type="evidence" value="ECO:0007669"/>
    <property type="project" value="InterPro"/>
</dbReference>
<evidence type="ECO:0000256" key="2">
    <source>
        <dbReference type="ARBA" id="ARBA00010510"/>
    </source>
</evidence>
<name>A0A182PCD7_9DIPT</name>
<proteinExistence type="inferred from homology"/>
<dbReference type="Gene3D" id="2.40.160.10">
    <property type="entry name" value="Porin"/>
    <property type="match status" value="1"/>
</dbReference>
<dbReference type="GO" id="GO:0030150">
    <property type="term" value="P:protein import into mitochondrial matrix"/>
    <property type="evidence" value="ECO:0007669"/>
    <property type="project" value="InterPro"/>
</dbReference>
<protein>
    <submittedName>
        <fullName evidence="11">Uncharacterized protein</fullName>
    </submittedName>
</protein>
<dbReference type="STRING" id="199890.A0A182PCD7"/>
<organism evidence="11 12">
    <name type="scientific">Anopheles epiroticus</name>
    <dbReference type="NCBI Taxonomy" id="199890"/>
    <lineage>
        <taxon>Eukaryota</taxon>
        <taxon>Metazoa</taxon>
        <taxon>Ecdysozoa</taxon>
        <taxon>Arthropoda</taxon>
        <taxon>Hexapoda</taxon>
        <taxon>Insecta</taxon>
        <taxon>Pterygota</taxon>
        <taxon>Neoptera</taxon>
        <taxon>Endopterygota</taxon>
        <taxon>Diptera</taxon>
        <taxon>Nematocera</taxon>
        <taxon>Culicoidea</taxon>
        <taxon>Culicidae</taxon>
        <taxon>Anophelinae</taxon>
        <taxon>Anopheles</taxon>
    </lineage>
</organism>
<sequence>MKFEGDGGHGDDTKRWRRGSIPCVPEPDPRYGARFPWPFAWTSGTRQPPLNPGDMANLHERINHLRPRWFEGFQLNVTKGCGVNRTLGASWNLSHVTPSGFRFGGHFHRRCSDTVLTTPLVAFDVNPTTLCSNLLLLYRPVRAVGLELSLQLRPGAPPFVDEVSLQYTGLSRTSTVRCSTPGTLDSYRVGVDHLVSLNDRLCFGVELLCECYRGVHNTNVAFAGRYNRETSTLAATVSPEAFDLSYWQKVSGTLQLGSSIIVNQRQNRALGSVCYRLEHEDTVIRGSFDSDWTVGFTYSRKLTPAAFTACLSLLFCVPKNTFQCGFRIDLDSNLLDSVTISGDIWLSWKQIHPSKMVYS</sequence>
<evidence type="ECO:0000256" key="10">
    <source>
        <dbReference type="SAM" id="MobiDB-lite"/>
    </source>
</evidence>
<evidence type="ECO:0000256" key="6">
    <source>
        <dbReference type="ARBA" id="ARBA00022787"/>
    </source>
</evidence>
<dbReference type="InterPro" id="IPR023614">
    <property type="entry name" value="Porin_dom_sf"/>
</dbReference>
<dbReference type="EnsemblMetazoa" id="AEPI004592-RA">
    <property type="protein sequence ID" value="AEPI004592-PA"/>
    <property type="gene ID" value="AEPI004592"/>
</dbReference>
<evidence type="ECO:0000256" key="5">
    <source>
        <dbReference type="ARBA" id="ARBA00022692"/>
    </source>
</evidence>
<comment type="similarity">
    <text evidence="2">Belongs to the Tom40 family.</text>
</comment>
<feature type="region of interest" description="Disordered" evidence="10">
    <location>
        <begin position="1"/>
        <end position="21"/>
    </location>
</feature>
<keyword evidence="4" id="KW-1134">Transmembrane beta strand</keyword>
<dbReference type="GO" id="GO:0005741">
    <property type="term" value="C:mitochondrial outer membrane"/>
    <property type="evidence" value="ECO:0007669"/>
    <property type="project" value="UniProtKB-SubCell"/>
</dbReference>
<dbReference type="PANTHER" id="PTHR10802">
    <property type="entry name" value="MITOCHONDRIAL IMPORT RECEPTOR SUBUNIT TOM40"/>
    <property type="match status" value="1"/>
</dbReference>
<keyword evidence="8" id="KW-0496">Mitochondrion</keyword>
<keyword evidence="5" id="KW-0812">Transmembrane</keyword>
<keyword evidence="7" id="KW-0653">Protein transport</keyword>
<reference evidence="12" key="1">
    <citation type="submission" date="2013-03" db="EMBL/GenBank/DDBJ databases">
        <title>The Genome Sequence of Anopheles epiroticus epiroticus2.</title>
        <authorList>
            <consortium name="The Broad Institute Genomics Platform"/>
            <person name="Neafsey D.E."/>
            <person name="Howell P."/>
            <person name="Walker B."/>
            <person name="Young S.K."/>
            <person name="Zeng Q."/>
            <person name="Gargeya S."/>
            <person name="Fitzgerald M."/>
            <person name="Haas B."/>
            <person name="Abouelleil A."/>
            <person name="Allen A.W."/>
            <person name="Alvarado L."/>
            <person name="Arachchi H.M."/>
            <person name="Berlin A.M."/>
            <person name="Chapman S.B."/>
            <person name="Gainer-Dewar J."/>
            <person name="Goldberg J."/>
            <person name="Griggs A."/>
            <person name="Gujja S."/>
            <person name="Hansen M."/>
            <person name="Howarth C."/>
            <person name="Imamovic A."/>
            <person name="Ireland A."/>
            <person name="Larimer J."/>
            <person name="McCowan C."/>
            <person name="Murphy C."/>
            <person name="Pearson M."/>
            <person name="Poon T.W."/>
            <person name="Priest M."/>
            <person name="Roberts A."/>
            <person name="Saif S."/>
            <person name="Shea T."/>
            <person name="Sisk P."/>
            <person name="Sykes S."/>
            <person name="Wortman J."/>
            <person name="Nusbaum C."/>
            <person name="Birren B."/>
        </authorList>
    </citation>
    <scope>NUCLEOTIDE SEQUENCE [LARGE SCALE GENOMIC DNA]</scope>
    <source>
        <strain evidence="12">Epiroticus2</strain>
    </source>
</reference>
<keyword evidence="6" id="KW-1000">Mitochondrion outer membrane</keyword>
<evidence type="ECO:0000256" key="1">
    <source>
        <dbReference type="ARBA" id="ARBA00004374"/>
    </source>
</evidence>
<dbReference type="AlphaFoldDB" id="A0A182PCD7"/>
<keyword evidence="9" id="KW-0472">Membrane</keyword>
<keyword evidence="12" id="KW-1185">Reference proteome</keyword>